<comment type="subcellular location">
    <subcellularLocation>
        <location evidence="1">Cytoplasm</location>
    </subcellularLocation>
</comment>
<gene>
    <name evidence="6" type="primary">uspE_1</name>
    <name evidence="6" type="ORF">GCM10025791_25510</name>
</gene>
<evidence type="ECO:0000256" key="2">
    <source>
        <dbReference type="ARBA" id="ARBA00008791"/>
    </source>
</evidence>
<dbReference type="AlphaFoldDB" id="A0AAV3U3F0"/>
<dbReference type="Pfam" id="PF00582">
    <property type="entry name" value="Usp"/>
    <property type="match status" value="1"/>
</dbReference>
<protein>
    <submittedName>
        <fullName evidence="6">Universal stress protein UspE</fullName>
    </submittedName>
</protein>
<dbReference type="Proteomes" id="UP001409585">
    <property type="component" value="Unassembled WGS sequence"/>
</dbReference>
<dbReference type="InterPro" id="IPR006015">
    <property type="entry name" value="Universal_stress_UspA"/>
</dbReference>
<dbReference type="EMBL" id="BAABLX010000024">
    <property type="protein sequence ID" value="GAA4945252.1"/>
    <property type="molecule type" value="Genomic_DNA"/>
</dbReference>
<dbReference type="GO" id="GO:0005737">
    <property type="term" value="C:cytoplasm"/>
    <property type="evidence" value="ECO:0007669"/>
    <property type="project" value="UniProtKB-SubCell"/>
</dbReference>
<name>A0AAV3U3F0_9ALTE</name>
<keyword evidence="7" id="KW-1185">Reference proteome</keyword>
<evidence type="ECO:0000256" key="3">
    <source>
        <dbReference type="ARBA" id="ARBA00022490"/>
    </source>
</evidence>
<feature type="domain" description="UspA" evidence="5">
    <location>
        <begin position="156"/>
        <end position="275"/>
    </location>
</feature>
<evidence type="ECO:0000256" key="1">
    <source>
        <dbReference type="ARBA" id="ARBA00004496"/>
    </source>
</evidence>
<dbReference type="InterPro" id="IPR006016">
    <property type="entry name" value="UspA"/>
</dbReference>
<reference evidence="7" key="1">
    <citation type="journal article" date="2019" name="Int. J. Syst. Evol. Microbiol.">
        <title>The Global Catalogue of Microorganisms (GCM) 10K type strain sequencing project: providing services to taxonomists for standard genome sequencing and annotation.</title>
        <authorList>
            <consortium name="The Broad Institute Genomics Platform"/>
            <consortium name="The Broad Institute Genome Sequencing Center for Infectious Disease"/>
            <person name="Wu L."/>
            <person name="Ma J."/>
        </authorList>
    </citation>
    <scope>NUCLEOTIDE SEQUENCE [LARGE SCALE GENOMIC DNA]</scope>
    <source>
        <strain evidence="7">JCM 19134</strain>
    </source>
</reference>
<comment type="caution">
    <text evidence="6">The sequence shown here is derived from an EMBL/GenBank/DDBJ whole genome shotgun (WGS) entry which is preliminary data.</text>
</comment>
<proteinExistence type="inferred from homology"/>
<evidence type="ECO:0000259" key="5">
    <source>
        <dbReference type="Pfam" id="PF00582"/>
    </source>
</evidence>
<evidence type="ECO:0000313" key="7">
    <source>
        <dbReference type="Proteomes" id="UP001409585"/>
    </source>
</evidence>
<dbReference type="SUPFAM" id="SSF52402">
    <property type="entry name" value="Adenine nucleotide alpha hydrolases-like"/>
    <property type="match status" value="1"/>
</dbReference>
<dbReference type="PRINTS" id="PR01438">
    <property type="entry name" value="UNVRSLSTRESS"/>
</dbReference>
<dbReference type="PANTHER" id="PTHR47892:SF1">
    <property type="entry name" value="UNIVERSAL STRESS PROTEIN E"/>
    <property type="match status" value="1"/>
</dbReference>
<evidence type="ECO:0000313" key="6">
    <source>
        <dbReference type="EMBL" id="GAA4945252.1"/>
    </source>
</evidence>
<organism evidence="6 7">
    <name type="scientific">Halioxenophilus aromaticivorans</name>
    <dbReference type="NCBI Taxonomy" id="1306992"/>
    <lineage>
        <taxon>Bacteria</taxon>
        <taxon>Pseudomonadati</taxon>
        <taxon>Pseudomonadota</taxon>
        <taxon>Gammaproteobacteria</taxon>
        <taxon>Alteromonadales</taxon>
        <taxon>Alteromonadaceae</taxon>
        <taxon>Halioxenophilus</taxon>
    </lineage>
</organism>
<dbReference type="Gene3D" id="3.40.50.12370">
    <property type="match status" value="1"/>
</dbReference>
<evidence type="ECO:0000256" key="4">
    <source>
        <dbReference type="ARBA" id="ARBA00037131"/>
    </source>
</evidence>
<keyword evidence="3" id="KW-0963">Cytoplasm</keyword>
<sequence>MEANILAVWEYDNPSDLALEKAHWLALNQGSTLSVLGYSCSQSSPIADDALHVLASDVVGNNIKLLESSCIAPDQINPWLLSANASKRYQLVVKTAAKHNSDVKDENDWQLIRQLPHPLLLTMNRKWKTEKFRVLATLDISDDSEEQLEMNRGVLSVAKAAQAKLNAELHAAYVIAIPKTLSELAIKESDEVLHKDGDKAHRALDLVLADAGIQGAHSHVLAGAVQDEITSLANKKKYDLVIMGSVGRKGIKGMLLGNTAEKAIENIREDLLVIKPSY</sequence>
<dbReference type="PANTHER" id="PTHR47892">
    <property type="entry name" value="UNIVERSAL STRESS PROTEIN E"/>
    <property type="match status" value="1"/>
</dbReference>
<accession>A0AAV3U3F0</accession>
<comment type="function">
    <text evidence="4">Required for resistance to DNA-damaging agents.</text>
</comment>
<comment type="similarity">
    <text evidence="2">Belongs to the universal stress protein A family.</text>
</comment>
<dbReference type="RefSeq" id="WP_345422629.1">
    <property type="nucleotide sequence ID" value="NZ_AP031496.1"/>
</dbReference>